<dbReference type="Gene3D" id="3.40.50.720">
    <property type="entry name" value="NAD(P)-binding Rossmann-like Domain"/>
    <property type="match status" value="1"/>
</dbReference>
<comment type="catalytic activity">
    <reaction evidence="7">
        <text>carnitine + NAD(+) = 3-dehydrocarnitine + NADH + H(+)</text>
        <dbReference type="Rhea" id="RHEA:19265"/>
        <dbReference type="ChEBI" id="CHEBI:15378"/>
        <dbReference type="ChEBI" id="CHEBI:17126"/>
        <dbReference type="ChEBI" id="CHEBI:57540"/>
        <dbReference type="ChEBI" id="CHEBI:57885"/>
        <dbReference type="ChEBI" id="CHEBI:57945"/>
        <dbReference type="EC" id="1.1.1.108"/>
    </reaction>
</comment>
<comment type="pathway">
    <text evidence="2 7">Amine and polyamine metabolism; carnitine metabolism.</text>
</comment>
<keyword evidence="4 7" id="KW-0963">Cytoplasm</keyword>
<dbReference type="SUPFAM" id="SSF54637">
    <property type="entry name" value="Thioesterase/thiol ester dehydrase-isomerase"/>
    <property type="match status" value="1"/>
</dbReference>
<dbReference type="InterPro" id="IPR013328">
    <property type="entry name" value="6PGD_dom2"/>
</dbReference>
<sequence length="491" mass="53905">MTRVVAIIGGGVIGAGWAARFLLNGWDVRVFDPEPAAQDRVREVINRARLALPGLGEVALPEEGDLSFPRLMSEAVRDADWVQESVPERIELKQTLYRAIQGHMAEGAILASSTSGFTPSELQAQSARPDQIIVAHPFNPVYLLPLVEIVASQANPSALVERAQDILSELGMAPLKIRGEVPAHIADRLLEAVWREALWLVKDGVASTSEVDDAIRLGFGLRWAQMGLFETYRIAGGEGGMAHFLQQFGPALQWPWSKLTDVPTMDDSLVQTIASQSDAQSGDLTIAELEAQRDKNLVAVIRALGWQDWGAGKVQNEVDATRLDGAGVPVRFNDIIDLGAPVRTINRAVPLDWLDYNGHMTEARYLDVFGNATDRMMTLVGCDRAYIENGQSFFTVETHIRHLDEVRAGAPIRVETRVISGGGKKMHLWHELRSDDRLLATAEHMLLHVDLETRRSAQMPAMLEERLKSLAEAQGKLPPPDGLARAIGDPA</sequence>
<evidence type="ECO:0000256" key="3">
    <source>
        <dbReference type="ARBA" id="ARBA00011738"/>
    </source>
</evidence>
<comment type="caution">
    <text evidence="11">The sequence shown here is derived from an EMBL/GenBank/DDBJ whole genome shotgun (WGS) entry which is preliminary data.</text>
</comment>
<dbReference type="Proteomes" id="UP000030004">
    <property type="component" value="Unassembled WGS sequence"/>
</dbReference>
<evidence type="ECO:0000256" key="7">
    <source>
        <dbReference type="HAMAP-Rule" id="MF_02129"/>
    </source>
</evidence>
<dbReference type="GO" id="GO:0070403">
    <property type="term" value="F:NAD+ binding"/>
    <property type="evidence" value="ECO:0007669"/>
    <property type="project" value="InterPro"/>
</dbReference>
<protein>
    <recommendedName>
        <fullName evidence="7">L-carnitine dehydrogenase</fullName>
        <shortName evidence="7">CDH</shortName>
        <shortName evidence="7">L-CDH</shortName>
        <ecNumber evidence="7">1.1.1.108</ecNumber>
    </recommendedName>
</protein>
<evidence type="ECO:0000256" key="8">
    <source>
        <dbReference type="SAM" id="MobiDB-lite"/>
    </source>
</evidence>
<keyword evidence="12" id="KW-1185">Reference proteome</keyword>
<keyword evidence="6 7" id="KW-0520">NAD</keyword>
<dbReference type="GO" id="GO:0009437">
    <property type="term" value="P:carnitine metabolic process"/>
    <property type="evidence" value="ECO:0007669"/>
    <property type="project" value="UniProtKB-UniRule"/>
</dbReference>
<comment type="subcellular location">
    <subcellularLocation>
        <location evidence="1 7">Cytoplasm</location>
    </subcellularLocation>
</comment>
<dbReference type="InterPro" id="IPR006108">
    <property type="entry name" value="3HC_DH_C"/>
</dbReference>
<evidence type="ECO:0000313" key="12">
    <source>
        <dbReference type="Proteomes" id="UP000030004"/>
    </source>
</evidence>
<evidence type="ECO:0000259" key="10">
    <source>
        <dbReference type="Pfam" id="PF02737"/>
    </source>
</evidence>
<dbReference type="eggNOG" id="COG1250">
    <property type="taxonomic scope" value="Bacteria"/>
</dbReference>
<dbReference type="GO" id="GO:0047728">
    <property type="term" value="F:carnitine 3-dehydrogenase activity"/>
    <property type="evidence" value="ECO:0007669"/>
    <property type="project" value="UniProtKB-UniRule"/>
</dbReference>
<evidence type="ECO:0000256" key="5">
    <source>
        <dbReference type="ARBA" id="ARBA00023002"/>
    </source>
</evidence>
<dbReference type="PANTHER" id="PTHR48075">
    <property type="entry name" value="3-HYDROXYACYL-COA DEHYDROGENASE FAMILY PROTEIN"/>
    <property type="match status" value="1"/>
</dbReference>
<evidence type="ECO:0000256" key="1">
    <source>
        <dbReference type="ARBA" id="ARBA00004496"/>
    </source>
</evidence>
<evidence type="ECO:0000313" key="11">
    <source>
        <dbReference type="EMBL" id="KGM48415.1"/>
    </source>
</evidence>
<reference evidence="11 12" key="1">
    <citation type="journal article" date="2015" name="Antonie Van Leeuwenhoek">
        <title>Pseudooceanicola atlanticus gen. nov. sp. nov., isolated from surface seawater of the Atlantic Ocean and reclassification of Oceanicola batsensis, Oceanicola marinus, Oceanicola nitratireducens, Oceanicola nanhaiensis, Oceanicola antarcticus and Oceanicola flagellatus, as Pseudooceanicola batsensis comb. nov., Pseudooceanicola marinus comb. nov., Pseudooceanicola nitratireducens comb. nov., Pseudooceanicola nanhaiensis comb. nov., Pseudooceanicola antarcticus comb. nov., and Pseudooceanicola flagellatus comb. nov.</title>
        <authorList>
            <person name="Lai Q."/>
            <person name="Li G."/>
            <person name="Liu X."/>
            <person name="Du Y."/>
            <person name="Sun F."/>
            <person name="Shao Z."/>
        </authorList>
    </citation>
    <scope>NUCLEOTIDE SEQUENCE [LARGE SCALE GENOMIC DNA]</scope>
    <source>
        <strain evidence="11 12">22II-s11g</strain>
    </source>
</reference>
<dbReference type="GO" id="GO:0005737">
    <property type="term" value="C:cytoplasm"/>
    <property type="evidence" value="ECO:0007669"/>
    <property type="project" value="UniProtKB-SubCell"/>
</dbReference>
<dbReference type="Pfam" id="PF02737">
    <property type="entry name" value="3HCDH_N"/>
    <property type="match status" value="1"/>
</dbReference>
<dbReference type="InterPro" id="IPR006176">
    <property type="entry name" value="3-OHacyl-CoA_DH_NAD-bd"/>
</dbReference>
<comment type="similarity">
    <text evidence="7">Belongs to the 3-hydroxyacyl-CoA dehydrogenase family. L-carnitine dehydrogenase subfamily.</text>
</comment>
<dbReference type="HAMAP" id="MF_02129">
    <property type="entry name" value="L_carnitine_dehydrog"/>
    <property type="match status" value="1"/>
</dbReference>
<evidence type="ECO:0000256" key="6">
    <source>
        <dbReference type="ARBA" id="ARBA00023027"/>
    </source>
</evidence>
<dbReference type="PANTHER" id="PTHR48075:SF5">
    <property type="entry name" value="3-HYDROXYBUTYRYL-COA DEHYDROGENASE"/>
    <property type="match status" value="1"/>
</dbReference>
<dbReference type="EMBL" id="AQQX01000004">
    <property type="protein sequence ID" value="KGM48415.1"/>
    <property type="molecule type" value="Genomic_DNA"/>
</dbReference>
<dbReference type="InterPro" id="IPR026578">
    <property type="entry name" value="L-carnitine_dehydrogenase"/>
</dbReference>
<dbReference type="Pfam" id="PF00725">
    <property type="entry name" value="3HCDH"/>
    <property type="match status" value="1"/>
</dbReference>
<dbReference type="InterPro" id="IPR029069">
    <property type="entry name" value="HotDog_dom_sf"/>
</dbReference>
<keyword evidence="5 7" id="KW-0560">Oxidoreductase</keyword>
<proteinExistence type="inferred from homology"/>
<dbReference type="STRING" id="1461694.ATO9_12295"/>
<dbReference type="GO" id="GO:0006631">
    <property type="term" value="P:fatty acid metabolic process"/>
    <property type="evidence" value="ECO:0007669"/>
    <property type="project" value="InterPro"/>
</dbReference>
<feature type="region of interest" description="Disordered" evidence="8">
    <location>
        <begin position="472"/>
        <end position="491"/>
    </location>
</feature>
<evidence type="ECO:0000259" key="9">
    <source>
        <dbReference type="Pfam" id="PF00725"/>
    </source>
</evidence>
<dbReference type="RefSeq" id="WP_043749174.1">
    <property type="nucleotide sequence ID" value="NZ_AQQX01000004.1"/>
</dbReference>
<dbReference type="InterPro" id="IPR008927">
    <property type="entry name" value="6-PGluconate_DH-like_C_sf"/>
</dbReference>
<dbReference type="InterPro" id="IPR036291">
    <property type="entry name" value="NAD(P)-bd_dom_sf"/>
</dbReference>
<dbReference type="Pfam" id="PF13279">
    <property type="entry name" value="4HBT_2"/>
    <property type="match status" value="1"/>
</dbReference>
<evidence type="ECO:0000256" key="4">
    <source>
        <dbReference type="ARBA" id="ARBA00022490"/>
    </source>
</evidence>
<dbReference type="CDD" id="cd00586">
    <property type="entry name" value="4HBT"/>
    <property type="match status" value="1"/>
</dbReference>
<dbReference type="SUPFAM" id="SSF51735">
    <property type="entry name" value="NAD(P)-binding Rossmann-fold domains"/>
    <property type="match status" value="1"/>
</dbReference>
<dbReference type="eggNOG" id="COG0824">
    <property type="taxonomic scope" value="Bacteria"/>
</dbReference>
<gene>
    <name evidence="11" type="ORF">ATO9_12295</name>
</gene>
<accession>A0A0A0EDQ3</accession>
<dbReference type="Gene3D" id="1.10.1040.10">
    <property type="entry name" value="N-(1-d-carboxylethyl)-l-norvaline Dehydrogenase, domain 2"/>
    <property type="match status" value="1"/>
</dbReference>
<feature type="binding site" evidence="7">
    <location>
        <begin position="9"/>
        <end position="14"/>
    </location>
    <ligand>
        <name>NAD(+)</name>
        <dbReference type="ChEBI" id="CHEBI:57540"/>
    </ligand>
</feature>
<dbReference type="UniPathway" id="UPA00117"/>
<feature type="domain" description="3-hydroxyacyl-CoA dehydrogenase C-terminal" evidence="9">
    <location>
        <begin position="185"/>
        <end position="250"/>
    </location>
</feature>
<organism evidence="11 12">
    <name type="scientific">Pseudooceanicola atlanticus</name>
    <dbReference type="NCBI Taxonomy" id="1461694"/>
    <lineage>
        <taxon>Bacteria</taxon>
        <taxon>Pseudomonadati</taxon>
        <taxon>Pseudomonadota</taxon>
        <taxon>Alphaproteobacteria</taxon>
        <taxon>Rhodobacterales</taxon>
        <taxon>Paracoccaceae</taxon>
        <taxon>Pseudooceanicola</taxon>
    </lineage>
</organism>
<dbReference type="SUPFAM" id="SSF48179">
    <property type="entry name" value="6-phosphogluconate dehydrogenase C-terminal domain-like"/>
    <property type="match status" value="1"/>
</dbReference>
<evidence type="ECO:0000256" key="2">
    <source>
        <dbReference type="ARBA" id="ARBA00004855"/>
    </source>
</evidence>
<name>A0A0A0EDQ3_9RHOB</name>
<feature type="domain" description="3-hydroxyacyl-CoA dehydrogenase NAD binding" evidence="10">
    <location>
        <begin position="5"/>
        <end position="177"/>
    </location>
</feature>
<comment type="subunit">
    <text evidence="3 7">Homodimer.</text>
</comment>
<dbReference type="Gene3D" id="3.10.129.10">
    <property type="entry name" value="Hotdog Thioesterase"/>
    <property type="match status" value="1"/>
</dbReference>
<dbReference type="OrthoDB" id="9803287at2"/>
<dbReference type="AlphaFoldDB" id="A0A0A0EDQ3"/>
<comment type="function">
    <text evidence="7">Catalyzes the NAD(+)-dependent oxidation of L-carnitine to 3-dehydrocarnitine.</text>
</comment>
<dbReference type="NCBIfam" id="NF005716">
    <property type="entry name" value="PRK07531.1"/>
    <property type="match status" value="1"/>
</dbReference>
<dbReference type="EC" id="1.1.1.108" evidence="7"/>